<feature type="region of interest" description="Disordered" evidence="1">
    <location>
        <begin position="1"/>
        <end position="134"/>
    </location>
</feature>
<feature type="compositionally biased region" description="Acidic residues" evidence="1">
    <location>
        <begin position="125"/>
        <end position="134"/>
    </location>
</feature>
<evidence type="ECO:0000313" key="2">
    <source>
        <dbReference type="EMBL" id="RDW93092.1"/>
    </source>
</evidence>
<reference evidence="2 3" key="1">
    <citation type="journal article" date="2018" name="IMA Fungus">
        <title>IMA Genome-F 9: Draft genome sequence of Annulohypoxylon stygium, Aspergillus mulundensis, Berkeleyomyces basicola (syn. Thielaviopsis basicola), Ceratocystis smalleyi, two Cercospora beticola strains, Coleophoma cylindrospora, Fusarium fracticaudum, Phialophora cf. hyalina, and Morchella septimelata.</title>
        <authorList>
            <person name="Wingfield B.D."/>
            <person name="Bills G.F."/>
            <person name="Dong Y."/>
            <person name="Huang W."/>
            <person name="Nel W.J."/>
            <person name="Swalarsk-Parry B.S."/>
            <person name="Vaghefi N."/>
            <person name="Wilken P.M."/>
            <person name="An Z."/>
            <person name="de Beer Z.W."/>
            <person name="De Vos L."/>
            <person name="Chen L."/>
            <person name="Duong T.A."/>
            <person name="Gao Y."/>
            <person name="Hammerbacher A."/>
            <person name="Kikkert J.R."/>
            <person name="Li Y."/>
            <person name="Li H."/>
            <person name="Li K."/>
            <person name="Li Q."/>
            <person name="Liu X."/>
            <person name="Ma X."/>
            <person name="Naidoo K."/>
            <person name="Pethybridge S.J."/>
            <person name="Sun J."/>
            <person name="Steenkamp E.T."/>
            <person name="van der Nest M.A."/>
            <person name="van Wyk S."/>
            <person name="Wingfield M.J."/>
            <person name="Xiong C."/>
            <person name="Yue Q."/>
            <person name="Zhang X."/>
        </authorList>
    </citation>
    <scope>NUCLEOTIDE SEQUENCE [LARGE SCALE GENOMIC DNA]</scope>
    <source>
        <strain evidence="2 3">DSM 5745</strain>
    </source>
</reference>
<gene>
    <name evidence="2" type="ORF">DSM5745_00414</name>
</gene>
<dbReference type="Proteomes" id="UP000256690">
    <property type="component" value="Unassembled WGS sequence"/>
</dbReference>
<name>A0A3D8T3G3_9EURO</name>
<dbReference type="EMBL" id="PVWQ01000001">
    <property type="protein sequence ID" value="RDW93092.1"/>
    <property type="molecule type" value="Genomic_DNA"/>
</dbReference>
<feature type="compositionally biased region" description="Polar residues" evidence="1">
    <location>
        <begin position="22"/>
        <end position="32"/>
    </location>
</feature>
<dbReference type="AlphaFoldDB" id="A0A3D8T3G3"/>
<feature type="compositionally biased region" description="Polar residues" evidence="1">
    <location>
        <begin position="1"/>
        <end position="15"/>
    </location>
</feature>
<evidence type="ECO:0000313" key="3">
    <source>
        <dbReference type="Proteomes" id="UP000256690"/>
    </source>
</evidence>
<proteinExistence type="predicted"/>
<feature type="compositionally biased region" description="Low complexity" evidence="1">
    <location>
        <begin position="82"/>
        <end position="111"/>
    </location>
</feature>
<comment type="caution">
    <text evidence="2">The sequence shown here is derived from an EMBL/GenBank/DDBJ whole genome shotgun (WGS) entry which is preliminary data.</text>
</comment>
<evidence type="ECO:0000256" key="1">
    <source>
        <dbReference type="SAM" id="MobiDB-lite"/>
    </source>
</evidence>
<sequence length="134" mass="13875">MPSASADTASISPNEQPGRPPGTSTMNANSSVIHPGQPDNANFHSRRSSQSTVEDYSRVMLEYTQRRMAGFAEVPGADNDRGSSTSHSSRSSNTSGQSGTSTSGILAGQAAGPPPANPKIRHAEYDDDAAVDGV</sequence>
<dbReference type="GeneID" id="38110784"/>
<organism evidence="2 3">
    <name type="scientific">Aspergillus mulundensis</name>
    <dbReference type="NCBI Taxonomy" id="1810919"/>
    <lineage>
        <taxon>Eukaryota</taxon>
        <taxon>Fungi</taxon>
        <taxon>Dikarya</taxon>
        <taxon>Ascomycota</taxon>
        <taxon>Pezizomycotina</taxon>
        <taxon>Eurotiomycetes</taxon>
        <taxon>Eurotiomycetidae</taxon>
        <taxon>Eurotiales</taxon>
        <taxon>Aspergillaceae</taxon>
        <taxon>Aspergillus</taxon>
        <taxon>Aspergillus subgen. Nidulantes</taxon>
    </lineage>
</organism>
<accession>A0A3D8T3G3</accession>
<dbReference type="RefSeq" id="XP_026608275.1">
    <property type="nucleotide sequence ID" value="XM_026742430.1"/>
</dbReference>
<feature type="compositionally biased region" description="Polar residues" evidence="1">
    <location>
        <begin position="39"/>
        <end position="54"/>
    </location>
</feature>
<protein>
    <submittedName>
        <fullName evidence="2">Uncharacterized protein</fullName>
    </submittedName>
</protein>
<keyword evidence="3" id="KW-1185">Reference proteome</keyword>
<dbReference type="OrthoDB" id="4498167at2759"/>